<accession>A0A093RIZ8</accession>
<name>A0A093RIZ8_9GAMM</name>
<reference evidence="3 4" key="1">
    <citation type="submission" date="2014-08" db="EMBL/GenBank/DDBJ databases">
        <title>Genome sequences of NCPPB Pectobacterium isolates.</title>
        <authorList>
            <person name="Glover R.H."/>
            <person name="Sapp M."/>
            <person name="Elphinstone J."/>
        </authorList>
    </citation>
    <scope>NUCLEOTIDE SEQUENCE [LARGE SCALE GENOMIC DNA]</scope>
    <source>
        <strain evidence="3 4">NCPPB 2795</strain>
    </source>
</reference>
<feature type="active site" evidence="2">
    <location>
        <position position="162"/>
    </location>
</feature>
<comment type="caution">
    <text evidence="3">The sequence shown here is derived from an EMBL/GenBank/DDBJ whole genome shotgun (WGS) entry which is preliminary data.</text>
</comment>
<dbReference type="PIRSF" id="PIRSF037318">
    <property type="entry name" value="RfaP"/>
    <property type="match status" value="1"/>
</dbReference>
<dbReference type="NCBIfam" id="NF011703">
    <property type="entry name" value="PRK15123.1"/>
    <property type="match status" value="1"/>
</dbReference>
<evidence type="ECO:0000256" key="2">
    <source>
        <dbReference type="PIRSR" id="PIRSR037318-50"/>
    </source>
</evidence>
<evidence type="ECO:0000313" key="3">
    <source>
        <dbReference type="EMBL" id="KFX02780.1"/>
    </source>
</evidence>
<keyword evidence="1 3" id="KW-0418">Kinase</keyword>
<dbReference type="STRING" id="55207.KP22_17725"/>
<dbReference type="EC" id="2.7.1.-" evidence="1"/>
<dbReference type="GO" id="GO:0005524">
    <property type="term" value="F:ATP binding"/>
    <property type="evidence" value="ECO:0007669"/>
    <property type="project" value="UniProtKB-UniRule"/>
</dbReference>
<gene>
    <name evidence="3" type="ORF">KP22_17725</name>
</gene>
<protein>
    <recommendedName>
        <fullName evidence="1">Lipopolysaccharide core heptose(I) kinase</fullName>
        <ecNumber evidence="1">2.7.1.-</ecNumber>
    </recommendedName>
</protein>
<dbReference type="GO" id="GO:0009244">
    <property type="term" value="P:lipopolysaccharide core region biosynthetic process"/>
    <property type="evidence" value="ECO:0007669"/>
    <property type="project" value="UniProtKB-UniRule"/>
</dbReference>
<dbReference type="EMBL" id="JQHM01000012">
    <property type="protein sequence ID" value="KFX02780.1"/>
    <property type="molecule type" value="Genomic_DNA"/>
</dbReference>
<dbReference type="InterPro" id="IPR011009">
    <property type="entry name" value="Kinase-like_dom_sf"/>
</dbReference>
<comment type="function">
    <text evidence="1">Kinase involved in the biosynthesis of the core oligosaccharide region of lipopolysaccharide (LPS). Catalyzes the phosphorylation of heptose I (HepI), the first heptose added to the Kdo2-lipid A module.</text>
</comment>
<sequence length="266" mass="31399">MIELHEPFASLWKHKDPFLEVEKLDGEVFRALESRRTLRFTLKERSYFIKIHRGTALKEALKNLVSFRLPVLGADREWNAIHRLAERGVDTMQGVGFGQRGLNPLRRHSFIITEDLNPTISLEDYSATWLDKPPTLQEKRRLICRVAEMVRDMHAGGINHRDCYICHFLLHLPYQPTDAQFKISVIDLHRAQLRDRVPLRWRNKDLIGLYFSSLDIGLTKNDLLRFLTIYFDHQPLRTTLRQEQVLFHEALIKAKKIRERTERKAL</sequence>
<proteinExistence type="inferred from homology"/>
<dbReference type="InterPro" id="IPR017172">
    <property type="entry name" value="Lsacc_core_hep_kinase_RfaP"/>
</dbReference>
<comment type="similarity">
    <text evidence="1">Belongs to the protein kinase superfamily. KdkA/rfaP family.</text>
</comment>
<organism evidence="3 4">
    <name type="scientific">Pectobacterium betavasculorum</name>
    <dbReference type="NCBI Taxonomy" id="55207"/>
    <lineage>
        <taxon>Bacteria</taxon>
        <taxon>Pseudomonadati</taxon>
        <taxon>Pseudomonadota</taxon>
        <taxon>Gammaproteobacteria</taxon>
        <taxon>Enterobacterales</taxon>
        <taxon>Pectobacteriaceae</taxon>
        <taxon>Pectobacterium</taxon>
    </lineage>
</organism>
<dbReference type="RefSeq" id="WP_039325405.1">
    <property type="nucleotide sequence ID" value="NZ_JQHM01000012.1"/>
</dbReference>
<evidence type="ECO:0000313" key="4">
    <source>
        <dbReference type="Proteomes" id="UP000032874"/>
    </source>
</evidence>
<keyword evidence="1" id="KW-0448">Lipopolysaccharide biosynthesis</keyword>
<keyword evidence="1" id="KW-0067">ATP-binding</keyword>
<dbReference type="Pfam" id="PF06293">
    <property type="entry name" value="Kdo"/>
    <property type="match status" value="1"/>
</dbReference>
<dbReference type="SUPFAM" id="SSF56112">
    <property type="entry name" value="Protein kinase-like (PK-like)"/>
    <property type="match status" value="1"/>
</dbReference>
<dbReference type="AlphaFoldDB" id="A0A093RIZ8"/>
<dbReference type="Proteomes" id="UP000032874">
    <property type="component" value="Unassembled WGS sequence"/>
</dbReference>
<keyword evidence="1" id="KW-0547">Nucleotide-binding</keyword>
<dbReference type="GO" id="GO:0016301">
    <property type="term" value="F:kinase activity"/>
    <property type="evidence" value="ECO:0007669"/>
    <property type="project" value="UniProtKB-UniRule"/>
</dbReference>
<dbReference type="eggNOG" id="COG0515">
    <property type="taxonomic scope" value="Bacteria"/>
</dbReference>
<evidence type="ECO:0000256" key="1">
    <source>
        <dbReference type="PIRNR" id="PIRNR037318"/>
    </source>
</evidence>
<keyword evidence="1" id="KW-0808">Transferase</keyword>
<comment type="pathway">
    <text evidence="1">Bacterial outer membrane biogenesis; LPS core biosynthesis.</text>
</comment>
<dbReference type="UniPathway" id="UPA00958"/>